<accession>B7SUV5</accession>
<reference evidence="2" key="1">
    <citation type="submission" date="2008-05" db="EMBL/GenBank/DDBJ databases">
        <title>Microbial iron management mechanisms in extremely acidic environments: comparative genomics evidence for diversity and versatility.</title>
        <authorList>
            <person name="Osorio H.M."/>
            <person name="Martinez V."/>
            <person name="Nieto P.A."/>
            <person name="Holmes D.S."/>
            <person name="Quatrini R."/>
        </authorList>
    </citation>
    <scope>NUCLEOTIDE SEQUENCE</scope>
</reference>
<dbReference type="RefSeq" id="WP_010639140.1">
    <property type="nucleotide sequence ID" value="NZ_JABBDT010000081.1"/>
</dbReference>
<dbReference type="InterPro" id="IPR052945">
    <property type="entry name" value="Mitotic_Regulator"/>
</dbReference>
<evidence type="ECO:0000256" key="1">
    <source>
        <dbReference type="SAM" id="SignalP"/>
    </source>
</evidence>
<sequence length="252" mass="28050">MIKRSNYLLYFMICISIPAFAITTNKTNDLEAEMLIFSAAFPGMMSFNNSEASTARLSNSEFKNIVHLINHAEYKQAVPLLKEYANKQNNAWSELVLGNLYQAGIGVHQSLPLAYAYYLRSAMSGNHFAQRNIANAYLNGWGTNADLSKVKHWYQQAIAVPQGADMLFLTSQMVSPFSKPVASQYFKKAITRLYALSASGVGTASYELGVFYQYGLGLHQDKSKAKAFYEKASVQHFAPAAHALQTLEEKNT</sequence>
<proteinExistence type="predicted"/>
<dbReference type="SUPFAM" id="SSF81901">
    <property type="entry name" value="HCP-like"/>
    <property type="match status" value="2"/>
</dbReference>
<dbReference type="SMART" id="SM00671">
    <property type="entry name" value="SEL1"/>
    <property type="match status" value="3"/>
</dbReference>
<dbReference type="PANTHER" id="PTHR43628">
    <property type="entry name" value="ACTIVATOR OF C KINASE PROTEIN 1-RELATED"/>
    <property type="match status" value="1"/>
</dbReference>
<dbReference type="InterPro" id="IPR011990">
    <property type="entry name" value="TPR-like_helical_dom_sf"/>
</dbReference>
<dbReference type="InterPro" id="IPR006597">
    <property type="entry name" value="Sel1-like"/>
</dbReference>
<dbReference type="Pfam" id="PF08238">
    <property type="entry name" value="Sel1"/>
    <property type="match status" value="3"/>
</dbReference>
<evidence type="ECO:0000313" key="2">
    <source>
        <dbReference type="EMBL" id="ACI62917.1"/>
    </source>
</evidence>
<dbReference type="PANTHER" id="PTHR43628:SF1">
    <property type="entry name" value="CHITIN SYNTHASE REGULATORY FACTOR 2-RELATED"/>
    <property type="match status" value="1"/>
</dbReference>
<organism evidence="2">
    <name type="scientific">Acidithiobacillus thiooxidans</name>
    <name type="common">Thiobacillus thiooxidans</name>
    <dbReference type="NCBI Taxonomy" id="930"/>
    <lineage>
        <taxon>Bacteria</taxon>
        <taxon>Pseudomonadati</taxon>
        <taxon>Pseudomonadota</taxon>
        <taxon>Acidithiobacillia</taxon>
        <taxon>Acidithiobacillales</taxon>
        <taxon>Acidithiobacillaceae</taxon>
        <taxon>Acidithiobacillus</taxon>
    </lineage>
</organism>
<protein>
    <recommendedName>
        <fullName evidence="3">Sel1 repeat family protein</fullName>
    </recommendedName>
</protein>
<keyword evidence="1" id="KW-0732">Signal</keyword>
<dbReference type="EMBL" id="EU746980">
    <property type="protein sequence ID" value="ACI62917.1"/>
    <property type="molecule type" value="Genomic_DNA"/>
</dbReference>
<dbReference type="AlphaFoldDB" id="B7SUV5"/>
<feature type="signal peptide" evidence="1">
    <location>
        <begin position="1"/>
        <end position="21"/>
    </location>
</feature>
<dbReference type="Gene3D" id="1.25.40.10">
    <property type="entry name" value="Tetratricopeptide repeat domain"/>
    <property type="match status" value="2"/>
</dbReference>
<name>B7SUV5_ACITH</name>
<evidence type="ECO:0008006" key="3">
    <source>
        <dbReference type="Google" id="ProtNLM"/>
    </source>
</evidence>
<feature type="chain" id="PRO_5002861604" description="Sel1 repeat family protein" evidence="1">
    <location>
        <begin position="22"/>
        <end position="252"/>
    </location>
</feature>